<comment type="caution">
    <text evidence="2">The sequence shown here is derived from an EMBL/GenBank/DDBJ whole genome shotgun (WGS) entry which is preliminary data.</text>
</comment>
<dbReference type="EMBL" id="NIQC01000046">
    <property type="protein sequence ID" value="OWZ82725.1"/>
    <property type="molecule type" value="Genomic_DNA"/>
</dbReference>
<feature type="domain" description="RES" evidence="1">
    <location>
        <begin position="191"/>
        <end position="351"/>
    </location>
</feature>
<protein>
    <recommendedName>
        <fullName evidence="1">RES domain-containing protein</fullName>
    </recommendedName>
</protein>
<evidence type="ECO:0000313" key="3">
    <source>
        <dbReference type="Proteomes" id="UP000214588"/>
    </source>
</evidence>
<reference evidence="2 3" key="1">
    <citation type="submission" date="2017-06" db="EMBL/GenBank/DDBJ databases">
        <title>Draft Genome Sequence of Natranaerobius trueperi halophilic, alkalithermophilic bacteria from soda lakes.</title>
        <authorList>
            <person name="Zhao B."/>
        </authorList>
    </citation>
    <scope>NUCLEOTIDE SEQUENCE [LARGE SCALE GENOMIC DNA]</scope>
    <source>
        <strain evidence="2 3">DSM 18760</strain>
    </source>
</reference>
<sequence length="365" mass="42963">MILCEKCFKDYEVKAMIHETGKKGDCEVCNSKNINIYNTQKDIYLKEHFEALIDIYYVKSVLPNEYPTDHLRFVKEELKENWNIFSSSLDVYDIDNMIKEICSEKFIQEPEIFEEKVGIPQLAQKDYLQKHSIVGEYSWEDFVQSIMRKQRFHTNLFNTEVLKLFFPYIEKNYKKGTIFYRARVSDKAGYSIEKMGAPPDELATAGRANPEGISFLYLADSVETTLYEIRAGLFDYVSVGRFELKEDINVIDLTSIDGISAFSNFDFLTKHAINRDHLKKINNEIARPLRRNDSYLEYLPTQYICDYIKSIGIDGERKYQYQGIEYKSTMNDSGYNLAIFDEDLFECIDVNNYDVHKIKYWYDKT</sequence>
<dbReference type="SMART" id="SM00953">
    <property type="entry name" value="RES"/>
    <property type="match status" value="1"/>
</dbReference>
<dbReference type="AlphaFoldDB" id="A0A226BUS1"/>
<proteinExistence type="predicted"/>
<accession>A0A226BUS1</accession>
<dbReference type="RefSeq" id="WP_089024559.1">
    <property type="nucleotide sequence ID" value="NZ_NIQC01000046.1"/>
</dbReference>
<dbReference type="OrthoDB" id="648213at2"/>
<organism evidence="2 3">
    <name type="scientific">Natranaerobius trueperi</name>
    <dbReference type="NCBI Taxonomy" id="759412"/>
    <lineage>
        <taxon>Bacteria</taxon>
        <taxon>Bacillati</taxon>
        <taxon>Bacillota</taxon>
        <taxon>Clostridia</taxon>
        <taxon>Natranaerobiales</taxon>
        <taxon>Natranaerobiaceae</taxon>
        <taxon>Natranaerobius</taxon>
    </lineage>
</organism>
<dbReference type="Proteomes" id="UP000214588">
    <property type="component" value="Unassembled WGS sequence"/>
</dbReference>
<dbReference type="Pfam" id="PF08808">
    <property type="entry name" value="RES"/>
    <property type="match status" value="1"/>
</dbReference>
<name>A0A226BUS1_9FIRM</name>
<evidence type="ECO:0000259" key="1">
    <source>
        <dbReference type="SMART" id="SM00953"/>
    </source>
</evidence>
<keyword evidence="3" id="KW-1185">Reference proteome</keyword>
<gene>
    <name evidence="2" type="ORF">CDO51_12505</name>
</gene>
<dbReference type="InterPro" id="IPR014914">
    <property type="entry name" value="RES_dom"/>
</dbReference>
<evidence type="ECO:0000313" key="2">
    <source>
        <dbReference type="EMBL" id="OWZ82725.1"/>
    </source>
</evidence>